<dbReference type="Pfam" id="PF00990">
    <property type="entry name" value="GGDEF"/>
    <property type="match status" value="1"/>
</dbReference>
<dbReference type="InterPro" id="IPR000160">
    <property type="entry name" value="GGDEF_dom"/>
</dbReference>
<comment type="caution">
    <text evidence="7">The sequence shown here is derived from an EMBL/GenBank/DDBJ whole genome shotgun (WGS) entry which is preliminary data.</text>
</comment>
<dbReference type="InterPro" id="IPR050469">
    <property type="entry name" value="Diguanylate_Cyclase"/>
</dbReference>
<dbReference type="EMBL" id="PIQG01000004">
    <property type="protein sequence ID" value="RUO76373.1"/>
    <property type="molecule type" value="Genomic_DNA"/>
</dbReference>
<evidence type="ECO:0000256" key="4">
    <source>
        <dbReference type="SAM" id="Coils"/>
    </source>
</evidence>
<keyword evidence="5" id="KW-0812">Transmembrane</keyword>
<dbReference type="SUPFAM" id="SSF48452">
    <property type="entry name" value="TPR-like"/>
    <property type="match status" value="2"/>
</dbReference>
<evidence type="ECO:0000256" key="5">
    <source>
        <dbReference type="SAM" id="Phobius"/>
    </source>
</evidence>
<keyword evidence="5" id="KW-0472">Membrane</keyword>
<dbReference type="SMART" id="SM00267">
    <property type="entry name" value="GGDEF"/>
    <property type="match status" value="1"/>
</dbReference>
<feature type="transmembrane region" description="Helical" evidence="5">
    <location>
        <begin position="454"/>
        <end position="474"/>
    </location>
</feature>
<dbReference type="SMART" id="SM00028">
    <property type="entry name" value="TPR"/>
    <property type="match status" value="5"/>
</dbReference>
<dbReference type="InterPro" id="IPR043128">
    <property type="entry name" value="Rev_trsase/Diguanyl_cyclase"/>
</dbReference>
<keyword evidence="4" id="KW-0175">Coiled coil</keyword>
<dbReference type="GO" id="GO:0052621">
    <property type="term" value="F:diguanylate cyclase activity"/>
    <property type="evidence" value="ECO:0007669"/>
    <property type="project" value="UniProtKB-EC"/>
</dbReference>
<name>A0A432ZEL6_9GAMM</name>
<dbReference type="Gene3D" id="1.25.40.10">
    <property type="entry name" value="Tetratricopeptide repeat domain"/>
    <property type="match status" value="2"/>
</dbReference>
<dbReference type="PANTHER" id="PTHR45138">
    <property type="entry name" value="REGULATORY COMPONENTS OF SENSORY TRANSDUCTION SYSTEM"/>
    <property type="match status" value="1"/>
</dbReference>
<evidence type="ECO:0000313" key="8">
    <source>
        <dbReference type="Proteomes" id="UP000288279"/>
    </source>
</evidence>
<comment type="cofactor">
    <cofactor evidence="1">
        <name>Mg(2+)</name>
        <dbReference type="ChEBI" id="CHEBI:18420"/>
    </cofactor>
</comment>
<comment type="catalytic activity">
    <reaction evidence="3">
        <text>2 GTP = 3',3'-c-di-GMP + 2 diphosphate</text>
        <dbReference type="Rhea" id="RHEA:24898"/>
        <dbReference type="ChEBI" id="CHEBI:33019"/>
        <dbReference type="ChEBI" id="CHEBI:37565"/>
        <dbReference type="ChEBI" id="CHEBI:58805"/>
        <dbReference type="EC" id="2.7.7.65"/>
    </reaction>
</comment>
<dbReference type="InterPro" id="IPR019734">
    <property type="entry name" value="TPR_rpt"/>
</dbReference>
<protein>
    <recommendedName>
        <fullName evidence="2">diguanylate cyclase</fullName>
        <ecNumber evidence="2">2.7.7.65</ecNumber>
    </recommendedName>
</protein>
<dbReference type="SUPFAM" id="SSF55073">
    <property type="entry name" value="Nucleotide cyclase"/>
    <property type="match status" value="1"/>
</dbReference>
<dbReference type="InterPro" id="IPR011990">
    <property type="entry name" value="TPR-like_helical_dom_sf"/>
</dbReference>
<dbReference type="PANTHER" id="PTHR45138:SF9">
    <property type="entry name" value="DIGUANYLATE CYCLASE DGCM-RELATED"/>
    <property type="match status" value="1"/>
</dbReference>
<evidence type="ECO:0000256" key="2">
    <source>
        <dbReference type="ARBA" id="ARBA00012528"/>
    </source>
</evidence>
<accession>A0A432ZEL6</accession>
<dbReference type="RefSeq" id="WP_126828036.1">
    <property type="nucleotide sequence ID" value="NZ_PIQG01000004.1"/>
</dbReference>
<keyword evidence="8" id="KW-1185">Reference proteome</keyword>
<gene>
    <name evidence="7" type="ORF">CWI83_08400</name>
</gene>
<dbReference type="AlphaFoldDB" id="A0A432ZEL6"/>
<dbReference type="NCBIfam" id="TIGR00254">
    <property type="entry name" value="GGDEF"/>
    <property type="match status" value="1"/>
</dbReference>
<dbReference type="OrthoDB" id="6191081at2"/>
<sequence length="700" mass="79649">MTMLSVSHRSPRLRMPKWLAIAGICVLVLLHHLSITSAHAVQVTSAPVLDERLEQEMDAILEITDNKQRLQRLLALEQSLPATTPVATKVRNLSYIALERALLQDYSAAEQKLAEAEQLANRAPFSDSLAEVYATQMAILLLQERRVDAVSLLDDIEIALVQTSIPRIRYYANNLLASFYGQRSQFQKSLQHLLAAQEAVSETDNDRSLLRRLYLKQETAGVYAELKNYDAALKLVNEALKESEQTGMSEWFYGDLMLLKGYIETSQEKYEAALASYINAEQFAARNFAHGIQVVLLNNIGDIDIRRGAYDDAREVLNRAYRIAEGINDTATLKLVEFNLGFVDVHQGNQQAGLEQMEAAIDYYRDNQLRLSLAEMLGEIATAYEIAGRPREQARALQEQIELFEEIYAAEQQQYIADMQSIYDTKDKEQQIELLQQQNQLKAQLLENEKQSRLILGLLVLLAAFATVIVFMLYRAARNANRKLAKVNTRLADQSIRDPLTGLFNRRALQQQLQADRRHRKVLRDAMILLDVDHFKKINDDFGHNLGDTVLVEVARRLKQLCRETDRIIRWGGEEFLIYLTDIDHDVLPQLTQRILNEMAAEPVKAGDEFIEITVTAGFIHYPFADLNNNQMDWEQTLQLADLALYAGKVHGRNQAWGIMELNIPFDEAREVLEYDLATAIEKNIVSVLTLHGPKSQIPK</sequence>
<dbReference type="Proteomes" id="UP000288279">
    <property type="component" value="Unassembled WGS sequence"/>
</dbReference>
<evidence type="ECO:0000259" key="6">
    <source>
        <dbReference type="PROSITE" id="PS50887"/>
    </source>
</evidence>
<dbReference type="Gene3D" id="3.30.70.270">
    <property type="match status" value="1"/>
</dbReference>
<reference evidence="7 8" key="1">
    <citation type="journal article" date="2011" name="Front. Microbiol.">
        <title>Genomic signatures of strain selection and enhancement in Bacillus atrophaeus var. globigii, a historical biowarfare simulant.</title>
        <authorList>
            <person name="Gibbons H.S."/>
            <person name="Broomall S.M."/>
            <person name="McNew L.A."/>
            <person name="Daligault H."/>
            <person name="Chapman C."/>
            <person name="Bruce D."/>
            <person name="Karavis M."/>
            <person name="Krepps M."/>
            <person name="McGregor P.A."/>
            <person name="Hong C."/>
            <person name="Park K.H."/>
            <person name="Akmal A."/>
            <person name="Feldman A."/>
            <person name="Lin J.S."/>
            <person name="Chang W.E."/>
            <person name="Higgs B.W."/>
            <person name="Demirev P."/>
            <person name="Lindquist J."/>
            <person name="Liem A."/>
            <person name="Fochler E."/>
            <person name="Read T.D."/>
            <person name="Tapia R."/>
            <person name="Johnson S."/>
            <person name="Bishop-Lilly K.A."/>
            <person name="Detter C."/>
            <person name="Han C."/>
            <person name="Sozhamannan S."/>
            <person name="Rosenzweig C.N."/>
            <person name="Skowronski E.W."/>
        </authorList>
    </citation>
    <scope>NUCLEOTIDE SEQUENCE [LARGE SCALE GENOMIC DNA]</scope>
    <source>
        <strain evidence="7 8">PIT1</strain>
    </source>
</reference>
<dbReference type="CDD" id="cd01949">
    <property type="entry name" value="GGDEF"/>
    <property type="match status" value="1"/>
</dbReference>
<feature type="coiled-coil region" evidence="4">
    <location>
        <begin position="394"/>
        <end position="448"/>
    </location>
</feature>
<keyword evidence="5" id="KW-1133">Transmembrane helix</keyword>
<feature type="domain" description="GGDEF" evidence="6">
    <location>
        <begin position="523"/>
        <end position="661"/>
    </location>
</feature>
<evidence type="ECO:0000256" key="1">
    <source>
        <dbReference type="ARBA" id="ARBA00001946"/>
    </source>
</evidence>
<dbReference type="InterPro" id="IPR029787">
    <property type="entry name" value="Nucleotide_cyclase"/>
</dbReference>
<evidence type="ECO:0000313" key="7">
    <source>
        <dbReference type="EMBL" id="RUO76373.1"/>
    </source>
</evidence>
<proteinExistence type="predicted"/>
<dbReference type="FunFam" id="3.30.70.270:FF:000001">
    <property type="entry name" value="Diguanylate cyclase domain protein"/>
    <property type="match status" value="1"/>
</dbReference>
<organism evidence="7 8">
    <name type="scientific">Pseudidiomarina taiwanensis</name>
    <dbReference type="NCBI Taxonomy" id="337250"/>
    <lineage>
        <taxon>Bacteria</taxon>
        <taxon>Pseudomonadati</taxon>
        <taxon>Pseudomonadota</taxon>
        <taxon>Gammaproteobacteria</taxon>
        <taxon>Alteromonadales</taxon>
        <taxon>Idiomarinaceae</taxon>
        <taxon>Pseudidiomarina</taxon>
    </lineage>
</organism>
<evidence type="ECO:0000256" key="3">
    <source>
        <dbReference type="ARBA" id="ARBA00034247"/>
    </source>
</evidence>
<dbReference type="PROSITE" id="PS50887">
    <property type="entry name" value="GGDEF"/>
    <property type="match status" value="1"/>
</dbReference>
<dbReference type="EC" id="2.7.7.65" evidence="2"/>